<reference evidence="9" key="1">
    <citation type="submission" date="2019-11" db="EMBL/GenBank/DDBJ databases">
        <authorList>
            <person name="Feng L."/>
        </authorList>
    </citation>
    <scope>NUCLEOTIDE SEQUENCE</scope>
    <source>
        <strain evidence="9">PclaraLFYP37</strain>
    </source>
</reference>
<dbReference type="PANTHER" id="PTHR40074:SF2">
    <property type="entry name" value="O-ACETYLTRANSFERASE WECH"/>
    <property type="match status" value="1"/>
</dbReference>
<feature type="transmembrane region" description="Helical" evidence="7">
    <location>
        <begin position="333"/>
        <end position="353"/>
    </location>
</feature>
<feature type="transmembrane region" description="Helical" evidence="7">
    <location>
        <begin position="203"/>
        <end position="219"/>
    </location>
</feature>
<evidence type="ECO:0000256" key="7">
    <source>
        <dbReference type="SAM" id="Phobius"/>
    </source>
</evidence>
<keyword evidence="6 7" id="KW-0472">Membrane</keyword>
<dbReference type="Pfam" id="PF01757">
    <property type="entry name" value="Acyl_transf_3"/>
    <property type="match status" value="1"/>
</dbReference>
<evidence type="ECO:0000313" key="9">
    <source>
        <dbReference type="EMBL" id="VYU46756.1"/>
    </source>
</evidence>
<dbReference type="AlphaFoldDB" id="A0A6N3F4E6"/>
<evidence type="ECO:0000256" key="5">
    <source>
        <dbReference type="ARBA" id="ARBA00022989"/>
    </source>
</evidence>
<evidence type="ECO:0000256" key="2">
    <source>
        <dbReference type="ARBA" id="ARBA00007400"/>
    </source>
</evidence>
<gene>
    <name evidence="9" type="ORF">PCLFYP37_03009</name>
</gene>
<keyword evidence="3" id="KW-1003">Cell membrane</keyword>
<proteinExistence type="inferred from homology"/>
<dbReference type="GO" id="GO:0009246">
    <property type="term" value="P:enterobacterial common antigen biosynthetic process"/>
    <property type="evidence" value="ECO:0007669"/>
    <property type="project" value="TreeGrafter"/>
</dbReference>
<comment type="subcellular location">
    <subcellularLocation>
        <location evidence="1">Cell membrane</location>
        <topology evidence="1">Multi-pass membrane protein</topology>
    </subcellularLocation>
</comment>
<sequence length="364" mass="41777">MNHNATTAGTTRIVFLDYLRVLACLMVIATHSCDSFYIGPGGVWQCASGSDRLWISIIDSIMRAAVPLFVMTSSYLLLPLKDDNTTFFKRRFIRVLVPFAVWSCIYAFWPVLMGDLPASELPMRLLHPIWNFNDDSGHLWYIYMLIGLYLFMPVLSPWLKQSGKKAELAFLAVWFVSSFLAYLKEIGAGDMFGECYWNEFHSFWYFSGFIGYLVLAHYIRHHLHWNASRSLGIGLLCFLAGYAVTAIPFYYRSFSHELVQEVELTWLYCSPNVILMTFGVFMMCKAIPGQKAPCYGFVNRLSRLSYGVYLLHIIVLYSVFFDILKAMELGTPWFILTLTLCTFALSNLITWLLSKLPFGKYLVG</sequence>
<feature type="transmembrane region" description="Helical" evidence="7">
    <location>
        <begin position="61"/>
        <end position="80"/>
    </location>
</feature>
<accession>A0A6N3F4E6</accession>
<dbReference type="GO" id="GO:0005886">
    <property type="term" value="C:plasma membrane"/>
    <property type="evidence" value="ECO:0007669"/>
    <property type="project" value="UniProtKB-SubCell"/>
</dbReference>
<feature type="transmembrane region" description="Helical" evidence="7">
    <location>
        <begin position="264"/>
        <end position="284"/>
    </location>
</feature>
<feature type="domain" description="Acyltransferase 3" evidence="8">
    <location>
        <begin position="14"/>
        <end position="351"/>
    </location>
</feature>
<evidence type="ECO:0000256" key="4">
    <source>
        <dbReference type="ARBA" id="ARBA00022692"/>
    </source>
</evidence>
<feature type="transmembrane region" description="Helical" evidence="7">
    <location>
        <begin position="92"/>
        <end position="112"/>
    </location>
</feature>
<feature type="transmembrane region" description="Helical" evidence="7">
    <location>
        <begin position="304"/>
        <end position="321"/>
    </location>
</feature>
<comment type="similarity">
    <text evidence="2">Belongs to the acyltransferase 3 family.</text>
</comment>
<keyword evidence="9" id="KW-0012">Acyltransferase</keyword>
<name>A0A6N3F4E6_9BACT</name>
<keyword evidence="4 7" id="KW-0812">Transmembrane</keyword>
<dbReference type="RefSeq" id="WP_412442743.1">
    <property type="nucleotide sequence ID" value="NZ_CACRUT010000016.1"/>
</dbReference>
<keyword evidence="5 7" id="KW-1133">Transmembrane helix</keyword>
<dbReference type="GO" id="GO:0016413">
    <property type="term" value="F:O-acetyltransferase activity"/>
    <property type="evidence" value="ECO:0007669"/>
    <property type="project" value="TreeGrafter"/>
</dbReference>
<dbReference type="PANTHER" id="PTHR40074">
    <property type="entry name" value="O-ACETYLTRANSFERASE WECH"/>
    <property type="match status" value="1"/>
</dbReference>
<protein>
    <submittedName>
        <fullName evidence="9">Acyltransferase family protein</fullName>
    </submittedName>
</protein>
<feature type="transmembrane region" description="Helical" evidence="7">
    <location>
        <begin position="140"/>
        <end position="159"/>
    </location>
</feature>
<evidence type="ECO:0000259" key="8">
    <source>
        <dbReference type="Pfam" id="PF01757"/>
    </source>
</evidence>
<organism evidence="9">
    <name type="scientific">Paraprevotella clara</name>
    <dbReference type="NCBI Taxonomy" id="454154"/>
    <lineage>
        <taxon>Bacteria</taxon>
        <taxon>Pseudomonadati</taxon>
        <taxon>Bacteroidota</taxon>
        <taxon>Bacteroidia</taxon>
        <taxon>Bacteroidales</taxon>
        <taxon>Prevotellaceae</taxon>
        <taxon>Paraprevotella</taxon>
    </lineage>
</organism>
<feature type="transmembrane region" description="Helical" evidence="7">
    <location>
        <begin position="231"/>
        <end position="252"/>
    </location>
</feature>
<feature type="transmembrane region" description="Helical" evidence="7">
    <location>
        <begin position="166"/>
        <end position="183"/>
    </location>
</feature>
<dbReference type="InterPro" id="IPR002656">
    <property type="entry name" value="Acyl_transf_3_dom"/>
</dbReference>
<evidence type="ECO:0000256" key="3">
    <source>
        <dbReference type="ARBA" id="ARBA00022475"/>
    </source>
</evidence>
<evidence type="ECO:0000256" key="1">
    <source>
        <dbReference type="ARBA" id="ARBA00004651"/>
    </source>
</evidence>
<keyword evidence="9" id="KW-0808">Transferase</keyword>
<evidence type="ECO:0000256" key="6">
    <source>
        <dbReference type="ARBA" id="ARBA00023136"/>
    </source>
</evidence>
<dbReference type="EMBL" id="CACRUT010000016">
    <property type="protein sequence ID" value="VYU46756.1"/>
    <property type="molecule type" value="Genomic_DNA"/>
</dbReference>